<sequence>MVATGSREMREASNDLAAKTEEQSASIKNVARTTAELLREFKENSEAWGETRATALEAKADADRGSEAIKGAAEAMERIDEIAGKSDKSLTGIEHINEAMALLERAMQQNAAMAEQTSAASAQLMQSAGDLKSHIASFDYGGPARGSGEIGADLRAAA</sequence>
<evidence type="ECO:0000313" key="6">
    <source>
        <dbReference type="EMBL" id="KEO98498.1"/>
    </source>
</evidence>
<evidence type="ECO:0000259" key="5">
    <source>
        <dbReference type="PROSITE" id="PS50111"/>
    </source>
</evidence>
<keyword evidence="3" id="KW-0807">Transducer</keyword>
<name>A0A074N2T9_9SPHN</name>
<dbReference type="InterPro" id="IPR004089">
    <property type="entry name" value="MCPsignal_dom"/>
</dbReference>
<dbReference type="Proteomes" id="UP000027866">
    <property type="component" value="Unassembled WGS sequence"/>
</dbReference>
<evidence type="ECO:0000256" key="4">
    <source>
        <dbReference type="SAM" id="MobiDB-lite"/>
    </source>
</evidence>
<keyword evidence="7" id="KW-1185">Reference proteome</keyword>
<feature type="compositionally biased region" description="Basic and acidic residues" evidence="4">
    <location>
        <begin position="7"/>
        <end position="22"/>
    </location>
</feature>
<dbReference type="PATRIC" id="fig|39960.10.peg.2125"/>
<evidence type="ECO:0000256" key="2">
    <source>
        <dbReference type="ARBA" id="ARBA00029447"/>
    </source>
</evidence>
<accession>A0A074N2T9</accession>
<evidence type="ECO:0000256" key="1">
    <source>
        <dbReference type="ARBA" id="ARBA00022500"/>
    </source>
</evidence>
<dbReference type="PROSITE" id="PS50111">
    <property type="entry name" value="CHEMOTAXIS_TRANSDUC_2"/>
    <property type="match status" value="1"/>
</dbReference>
<feature type="region of interest" description="Disordered" evidence="4">
    <location>
        <begin position="1"/>
        <end position="28"/>
    </location>
</feature>
<comment type="similarity">
    <text evidence="2">Belongs to the methyl-accepting chemotaxis (MCP) protein family.</text>
</comment>
<dbReference type="GO" id="GO:0007165">
    <property type="term" value="P:signal transduction"/>
    <property type="evidence" value="ECO:0007669"/>
    <property type="project" value="UniProtKB-KW"/>
</dbReference>
<dbReference type="EMBL" id="JMIX01000003">
    <property type="protein sequence ID" value="KEO98498.1"/>
    <property type="molecule type" value="Genomic_DNA"/>
</dbReference>
<dbReference type="Gene3D" id="1.10.287.950">
    <property type="entry name" value="Methyl-accepting chemotaxis protein"/>
    <property type="match status" value="1"/>
</dbReference>
<dbReference type="InterPro" id="IPR051310">
    <property type="entry name" value="MCP_chemotaxis"/>
</dbReference>
<dbReference type="RefSeq" id="WP_034900716.1">
    <property type="nucleotide sequence ID" value="NZ_CP017057.1"/>
</dbReference>
<evidence type="ECO:0000256" key="3">
    <source>
        <dbReference type="PROSITE-ProRule" id="PRU00284"/>
    </source>
</evidence>
<dbReference type="GO" id="GO:0006935">
    <property type="term" value="P:chemotaxis"/>
    <property type="evidence" value="ECO:0007669"/>
    <property type="project" value="UniProtKB-KW"/>
</dbReference>
<dbReference type="KEGG" id="elq:Ga0102493_113031"/>
<evidence type="ECO:0000313" key="7">
    <source>
        <dbReference type="Proteomes" id="UP000027866"/>
    </source>
</evidence>
<dbReference type="SUPFAM" id="SSF58104">
    <property type="entry name" value="Methyl-accepting chemotaxis protein (MCP) signaling domain"/>
    <property type="match status" value="1"/>
</dbReference>
<gene>
    <name evidence="6" type="ORF">EH32_05135</name>
</gene>
<dbReference type="PANTHER" id="PTHR43531:SF11">
    <property type="entry name" value="METHYL-ACCEPTING CHEMOTAXIS PROTEIN 3"/>
    <property type="match status" value="1"/>
</dbReference>
<dbReference type="PANTHER" id="PTHR43531">
    <property type="entry name" value="PROTEIN ICFG"/>
    <property type="match status" value="1"/>
</dbReference>
<dbReference type="GO" id="GO:0016020">
    <property type="term" value="C:membrane"/>
    <property type="evidence" value="ECO:0007669"/>
    <property type="project" value="InterPro"/>
</dbReference>
<organism evidence="6 7">
    <name type="scientific">Erythrobacter litoralis</name>
    <dbReference type="NCBI Taxonomy" id="39960"/>
    <lineage>
        <taxon>Bacteria</taxon>
        <taxon>Pseudomonadati</taxon>
        <taxon>Pseudomonadota</taxon>
        <taxon>Alphaproteobacteria</taxon>
        <taxon>Sphingomonadales</taxon>
        <taxon>Erythrobacteraceae</taxon>
        <taxon>Erythrobacter/Porphyrobacter group</taxon>
        <taxon>Erythrobacter</taxon>
    </lineage>
</organism>
<feature type="domain" description="Methyl-accepting transducer" evidence="5">
    <location>
        <begin position="1"/>
        <end position="158"/>
    </location>
</feature>
<protein>
    <recommendedName>
        <fullName evidence="5">Methyl-accepting transducer domain-containing protein</fullName>
    </recommendedName>
</protein>
<reference evidence="6 7" key="1">
    <citation type="submission" date="2014-04" db="EMBL/GenBank/DDBJ databases">
        <title>A comprehensive comparison of genomes of Erythrobacter spp. Strains.</title>
        <authorList>
            <person name="Zheng Q."/>
        </authorList>
    </citation>
    <scope>NUCLEOTIDE SEQUENCE [LARGE SCALE GENOMIC DNA]</scope>
    <source>
        <strain evidence="6 7">DSM 8509</strain>
    </source>
</reference>
<keyword evidence="1" id="KW-0145">Chemotaxis</keyword>
<comment type="caution">
    <text evidence="6">The sequence shown here is derived from an EMBL/GenBank/DDBJ whole genome shotgun (WGS) entry which is preliminary data.</text>
</comment>
<proteinExistence type="inferred from homology"/>
<dbReference type="OrthoDB" id="7408459at2"/>
<dbReference type="AlphaFoldDB" id="A0A074N2T9"/>